<feature type="domain" description="Penicillin-binding protein transpeptidase" evidence="1">
    <location>
        <begin position="155"/>
        <end position="476"/>
    </location>
</feature>
<reference evidence="3 4" key="1">
    <citation type="submission" date="2018-02" db="EMBL/GenBank/DDBJ databases">
        <title>Complete genome of the streamlined marine actinobacterium Pontimonas salivibrio CL-TW6 adapted to coastal planktonic lifestype.</title>
        <authorList>
            <person name="Cho B.C."/>
            <person name="Hardies S.C."/>
            <person name="Jang G.I."/>
            <person name="Hwang C.Y."/>
        </authorList>
    </citation>
    <scope>NUCLEOTIDE SEQUENCE [LARGE SCALE GENOMIC DNA]</scope>
    <source>
        <strain evidence="3 4">CL-TW6</strain>
    </source>
</reference>
<evidence type="ECO:0000313" key="4">
    <source>
        <dbReference type="Proteomes" id="UP000243077"/>
    </source>
</evidence>
<dbReference type="GO" id="GO:0071555">
    <property type="term" value="P:cell wall organization"/>
    <property type="evidence" value="ECO:0007669"/>
    <property type="project" value="TreeGrafter"/>
</dbReference>
<dbReference type="InterPro" id="IPR036138">
    <property type="entry name" value="PBP_dimer_sf"/>
</dbReference>
<name>A0A2L2BNI1_9MICO</name>
<dbReference type="SUPFAM" id="SSF56601">
    <property type="entry name" value="beta-lactamase/transpeptidase-like"/>
    <property type="match status" value="1"/>
</dbReference>
<dbReference type="GO" id="GO:0005886">
    <property type="term" value="C:plasma membrane"/>
    <property type="evidence" value="ECO:0007669"/>
    <property type="project" value="TreeGrafter"/>
</dbReference>
<dbReference type="GO" id="GO:0008658">
    <property type="term" value="F:penicillin binding"/>
    <property type="evidence" value="ECO:0007669"/>
    <property type="project" value="InterPro"/>
</dbReference>
<dbReference type="Pfam" id="PF00905">
    <property type="entry name" value="Transpeptidase"/>
    <property type="match status" value="1"/>
</dbReference>
<dbReference type="InterPro" id="IPR001460">
    <property type="entry name" value="PCN-bd_Tpept"/>
</dbReference>
<dbReference type="SUPFAM" id="SSF56519">
    <property type="entry name" value="Penicillin binding protein dimerisation domain"/>
    <property type="match status" value="1"/>
</dbReference>
<gene>
    <name evidence="3" type="ORF">C3B54_11194</name>
</gene>
<dbReference type="GO" id="GO:0071972">
    <property type="term" value="F:peptidoglycan L,D-transpeptidase activity"/>
    <property type="evidence" value="ECO:0007669"/>
    <property type="project" value="TreeGrafter"/>
</dbReference>
<dbReference type="Pfam" id="PF21922">
    <property type="entry name" value="PBP_dimer_2"/>
    <property type="match status" value="1"/>
</dbReference>
<dbReference type="OrthoDB" id="9766847at2"/>
<keyword evidence="4" id="KW-1185">Reference proteome</keyword>
<dbReference type="Gene3D" id="3.40.710.10">
    <property type="entry name" value="DD-peptidase/beta-lactamase superfamily"/>
    <property type="match status" value="1"/>
</dbReference>
<dbReference type="Proteomes" id="UP000243077">
    <property type="component" value="Chromosome"/>
</dbReference>
<dbReference type="AlphaFoldDB" id="A0A2L2BNI1"/>
<organism evidence="3 4">
    <name type="scientific">Pontimonas salivibrio</name>
    <dbReference type="NCBI Taxonomy" id="1159327"/>
    <lineage>
        <taxon>Bacteria</taxon>
        <taxon>Bacillati</taxon>
        <taxon>Actinomycetota</taxon>
        <taxon>Actinomycetes</taxon>
        <taxon>Micrococcales</taxon>
        <taxon>Microbacteriaceae</taxon>
        <taxon>Pontimonas</taxon>
    </lineage>
</organism>
<dbReference type="InterPro" id="IPR054120">
    <property type="entry name" value="PBPA_dimer"/>
</dbReference>
<dbReference type="InterPro" id="IPR012338">
    <property type="entry name" value="Beta-lactam/transpept-like"/>
</dbReference>
<sequence>MIRSLKLTGGVVVVLFIALFVSTSVVQVLAAPALTNDDRNVRNLFESFSAERGPIFAGNELVARSTPVDTQYRYLREYPHPELYAPVVGYYTLTQGNAGIESELNPFLTGQSNQQFLDQLNSLVTGTTPTGATVVLSLDHELQQVAFDALAGRSGSVVAIEPSTGRILAMVSTPSFDPNQLASHSTTDVLEAYRALEADSNQPLANKAIAGDQYFPGSVFKVLVTAAALESQSFVSGSQFPNPPELQLPLSNSIVTNSGGRLCGPDEEVSLETALIQSCNIPFAELGLALGEGTIGSMADDFGFEATLEIPMPVTPSRYPRGMDQAQLMLSSFGQYDVRVTPLQVAMMSAAIANEGELMTPHIVDTVLADDLEALRETEPSVYSTPLSGRTARELQRMLIRAVDDGVANQASIPGVDVAGKTGTAETGIGDGRYFWFTGFTPADQGDIAVAVVVEGVAADGTGNSVAAPVAKAVLEEMVNR</sequence>
<evidence type="ECO:0000313" key="3">
    <source>
        <dbReference type="EMBL" id="AVG23198.1"/>
    </source>
</evidence>
<proteinExistence type="predicted"/>
<accession>A0A2L2BNI1</accession>
<protein>
    <submittedName>
        <fullName evidence="3">Peptidoglycan transpeptidase</fullName>
    </submittedName>
</protein>
<dbReference type="EMBL" id="CP026923">
    <property type="protein sequence ID" value="AVG23198.1"/>
    <property type="molecule type" value="Genomic_DNA"/>
</dbReference>
<evidence type="ECO:0000259" key="1">
    <source>
        <dbReference type="Pfam" id="PF00905"/>
    </source>
</evidence>
<dbReference type="RefSeq" id="WP_104912847.1">
    <property type="nucleotide sequence ID" value="NZ_CP026923.1"/>
</dbReference>
<dbReference type="KEGG" id="psai:C3B54_11194"/>
<dbReference type="PANTHER" id="PTHR30627">
    <property type="entry name" value="PEPTIDOGLYCAN D,D-TRANSPEPTIDASE"/>
    <property type="match status" value="1"/>
</dbReference>
<evidence type="ECO:0000259" key="2">
    <source>
        <dbReference type="Pfam" id="PF21922"/>
    </source>
</evidence>
<dbReference type="PANTHER" id="PTHR30627:SF24">
    <property type="entry name" value="PENICILLIN-BINDING PROTEIN 4B"/>
    <property type="match status" value="1"/>
</dbReference>
<dbReference type="InterPro" id="IPR050515">
    <property type="entry name" value="Beta-lactam/transpept"/>
</dbReference>
<dbReference type="Gene3D" id="3.90.1310.10">
    <property type="entry name" value="Penicillin-binding protein 2a (Domain 2)"/>
    <property type="match status" value="1"/>
</dbReference>
<feature type="domain" description="Penicillin binding protein A dimerisation" evidence="2">
    <location>
        <begin position="52"/>
        <end position="134"/>
    </location>
</feature>